<proteinExistence type="predicted"/>
<dbReference type="Proteomes" id="UP000204235">
    <property type="component" value="Segment"/>
</dbReference>
<evidence type="ECO:0000313" key="2">
    <source>
        <dbReference type="Proteomes" id="UP000204235"/>
    </source>
</evidence>
<organism evidence="1 2">
    <name type="scientific">Erwinia phage PhiEaH1</name>
    <dbReference type="NCBI Taxonomy" id="1401669"/>
    <lineage>
        <taxon>Viruses</taxon>
        <taxon>Duplodnaviria</taxon>
        <taxon>Heunggongvirae</taxon>
        <taxon>Uroviricota</taxon>
        <taxon>Caudoviricetes</taxon>
        <taxon>Chimalliviridae</taxon>
        <taxon>Iapetusvirus</taxon>
        <taxon>Iapetusvirus EaH1</taxon>
    </lineage>
</organism>
<dbReference type="KEGG" id="vg:18500941"/>
<protein>
    <submittedName>
        <fullName evidence="1">Uncharacterized protein</fullName>
    </submittedName>
</protein>
<accession>W8D045</accession>
<evidence type="ECO:0000313" key="1">
    <source>
        <dbReference type="EMBL" id="AGX01764.1"/>
    </source>
</evidence>
<dbReference type="RefSeq" id="YP_009010095.1">
    <property type="nucleotide sequence ID" value="NC_023610.1"/>
</dbReference>
<dbReference type="EMBL" id="KF623294">
    <property type="protein sequence ID" value="AGX01764.1"/>
    <property type="molecule type" value="Genomic_DNA"/>
</dbReference>
<dbReference type="GeneID" id="18500941"/>
<reference evidence="1 2" key="1">
    <citation type="journal article" date="2014" name="FEMS Microbiol. Lett.">
        <title>The genome of the Erwinia amylovora phage PhiEaH1 reveals greater diversity and broadens the applicability of phages for the treatment of fire blight.</title>
        <authorList>
            <person name="Meczker K."/>
            <person name="Domotor D."/>
            <person name="Vass J."/>
            <person name="Rakhely G."/>
            <person name="Schneider G."/>
            <person name="Kovacs T."/>
        </authorList>
    </citation>
    <scope>NUCLEOTIDE SEQUENCE [LARGE SCALE GENOMIC DNA]</scope>
</reference>
<name>W8D045_9CAUD</name>
<sequence>MSEQFESERRECLDILMESDRIDSERSRAVAGLQYAPYESFHQMRENNFTDEMIAHAFSLPVSDVEETIQALDKHQVDYLANIQRQQEFHRKTGQVATSREARKHYRIASSEGYFDDEPSYMLVDKVIKL</sequence>
<keyword evidence="2" id="KW-1185">Reference proteome</keyword>